<gene>
    <name evidence="1" type="ORF">KsCSTR_05860</name>
</gene>
<evidence type="ECO:0000313" key="2">
    <source>
        <dbReference type="Proteomes" id="UP000501926"/>
    </source>
</evidence>
<proteinExistence type="predicted"/>
<protein>
    <submittedName>
        <fullName evidence="1">Uncharacterized protein</fullName>
    </submittedName>
</protein>
<accession>A0A6G7GKB3</accession>
<dbReference type="AlphaFoldDB" id="A0A6G7GKB3"/>
<dbReference type="EMBL" id="CP049055">
    <property type="protein sequence ID" value="QII09965.1"/>
    <property type="molecule type" value="Genomic_DNA"/>
</dbReference>
<organism evidence="1 2">
    <name type="scientific">Kuenenia stuttgartiensis</name>
    <dbReference type="NCBI Taxonomy" id="174633"/>
    <lineage>
        <taxon>Bacteria</taxon>
        <taxon>Pseudomonadati</taxon>
        <taxon>Planctomycetota</taxon>
        <taxon>Candidatus Brocadiia</taxon>
        <taxon>Candidatus Brocadiales</taxon>
        <taxon>Candidatus Brocadiaceae</taxon>
        <taxon>Candidatus Kuenenia</taxon>
    </lineage>
</organism>
<dbReference type="Proteomes" id="UP000501926">
    <property type="component" value="Chromosome"/>
</dbReference>
<name>A0A6G7GKB3_KUEST</name>
<evidence type="ECO:0000313" key="1">
    <source>
        <dbReference type="EMBL" id="QII09965.1"/>
    </source>
</evidence>
<sequence>MLVNPDRVFFVGSGLQANVIKLSKRPQKSPLIKAEKGHCF</sequence>
<reference evidence="1 2" key="1">
    <citation type="submission" date="2020-02" db="EMBL/GenBank/DDBJ databases">
        <title>Newly sequenced genome of strain CSTR1 showed variability in Candidatus Kuenenia stuttgartiensis genomes.</title>
        <authorList>
            <person name="Ding C."/>
            <person name="Adrian L."/>
        </authorList>
    </citation>
    <scope>NUCLEOTIDE SEQUENCE [LARGE SCALE GENOMIC DNA]</scope>
    <source>
        <strain evidence="1 2">CSTR1</strain>
    </source>
</reference>